<evidence type="ECO:0000256" key="1">
    <source>
        <dbReference type="SAM" id="Phobius"/>
    </source>
</evidence>
<keyword evidence="3" id="KW-1185">Reference proteome</keyword>
<feature type="transmembrane region" description="Helical" evidence="1">
    <location>
        <begin position="55"/>
        <end position="78"/>
    </location>
</feature>
<dbReference type="EMBL" id="CAMPGE010029877">
    <property type="protein sequence ID" value="CAI2387363.1"/>
    <property type="molecule type" value="Genomic_DNA"/>
</dbReference>
<organism evidence="2 3">
    <name type="scientific">Euplotes crassus</name>
    <dbReference type="NCBI Taxonomy" id="5936"/>
    <lineage>
        <taxon>Eukaryota</taxon>
        <taxon>Sar</taxon>
        <taxon>Alveolata</taxon>
        <taxon>Ciliophora</taxon>
        <taxon>Intramacronucleata</taxon>
        <taxon>Spirotrichea</taxon>
        <taxon>Hypotrichia</taxon>
        <taxon>Euplotida</taxon>
        <taxon>Euplotidae</taxon>
        <taxon>Moneuplotes</taxon>
    </lineage>
</organism>
<comment type="caution">
    <text evidence="2">The sequence shown here is derived from an EMBL/GenBank/DDBJ whole genome shotgun (WGS) entry which is preliminary data.</text>
</comment>
<proteinExistence type="predicted"/>
<keyword evidence="1" id="KW-0472">Membrane</keyword>
<dbReference type="Proteomes" id="UP001295684">
    <property type="component" value="Unassembled WGS sequence"/>
</dbReference>
<evidence type="ECO:0000313" key="3">
    <source>
        <dbReference type="Proteomes" id="UP001295684"/>
    </source>
</evidence>
<protein>
    <recommendedName>
        <fullName evidence="4">Transmembrane protein</fullName>
    </recommendedName>
</protein>
<evidence type="ECO:0008006" key="4">
    <source>
        <dbReference type="Google" id="ProtNLM"/>
    </source>
</evidence>
<keyword evidence="1" id="KW-1133">Transmembrane helix</keyword>
<dbReference type="AlphaFoldDB" id="A0AAD1YA73"/>
<gene>
    <name evidence="2" type="ORF">ECRASSUSDP1_LOCUS28993</name>
</gene>
<evidence type="ECO:0000313" key="2">
    <source>
        <dbReference type="EMBL" id="CAI2387363.1"/>
    </source>
</evidence>
<reference evidence="2" key="1">
    <citation type="submission" date="2023-07" db="EMBL/GenBank/DDBJ databases">
        <authorList>
            <consortium name="AG Swart"/>
            <person name="Singh M."/>
            <person name="Singh A."/>
            <person name="Seah K."/>
            <person name="Emmerich C."/>
        </authorList>
    </citation>
    <scope>NUCLEOTIDE SEQUENCE</scope>
    <source>
        <strain evidence="2">DP1</strain>
    </source>
</reference>
<sequence length="81" mass="8997">MCEYQKFTYKFLSSKIHLVYKIRGFVEEVVGRSGWEGGLRENGERMGVEGVLEGNSWGCGFMVGILGGLEGIAVYLVIMLT</sequence>
<keyword evidence="1" id="KW-0812">Transmembrane</keyword>
<accession>A0AAD1YA73</accession>
<name>A0AAD1YA73_EUPCR</name>